<dbReference type="AlphaFoldDB" id="A0A1G2K6R9"/>
<name>A0A1G2K6R9_9BACT</name>
<dbReference type="SUPFAM" id="SSF52141">
    <property type="entry name" value="Uracil-DNA glycosylase-like"/>
    <property type="match status" value="1"/>
</dbReference>
<sequence length="139" mass="15886">MGTQPVLLVVLQCPWKRGKLQKWHPAVWRKEFRASRTGTCLFREVLPLRLYRIRFANANPLLADMPSGVFPPDAAHIKRRIRAVHQNIILVCGAVAKESLRKLVPGVPIVLMPHPASRSLSKETTKKIKKRLVRRHSFS</sequence>
<organism evidence="1 2">
    <name type="scientific">Candidatus Sungbacteria bacterium RIFCSPHIGHO2_01_FULL_47_32</name>
    <dbReference type="NCBI Taxonomy" id="1802264"/>
    <lineage>
        <taxon>Bacteria</taxon>
        <taxon>Candidatus Sungiibacteriota</taxon>
    </lineage>
</organism>
<evidence type="ECO:0000313" key="1">
    <source>
        <dbReference type="EMBL" id="OGZ94271.1"/>
    </source>
</evidence>
<dbReference type="Proteomes" id="UP000177152">
    <property type="component" value="Unassembled WGS sequence"/>
</dbReference>
<reference evidence="1 2" key="1">
    <citation type="journal article" date="2016" name="Nat. Commun.">
        <title>Thousands of microbial genomes shed light on interconnected biogeochemical processes in an aquifer system.</title>
        <authorList>
            <person name="Anantharaman K."/>
            <person name="Brown C.T."/>
            <person name="Hug L.A."/>
            <person name="Sharon I."/>
            <person name="Castelle C.J."/>
            <person name="Probst A.J."/>
            <person name="Thomas B.C."/>
            <person name="Singh A."/>
            <person name="Wilkins M.J."/>
            <person name="Karaoz U."/>
            <person name="Brodie E.L."/>
            <person name="Williams K.H."/>
            <person name="Hubbard S.S."/>
            <person name="Banfield J.F."/>
        </authorList>
    </citation>
    <scope>NUCLEOTIDE SEQUENCE [LARGE SCALE GENOMIC DNA]</scope>
</reference>
<dbReference type="InterPro" id="IPR036895">
    <property type="entry name" value="Uracil-DNA_glycosylase-like_sf"/>
</dbReference>
<proteinExistence type="predicted"/>
<evidence type="ECO:0000313" key="2">
    <source>
        <dbReference type="Proteomes" id="UP000177152"/>
    </source>
</evidence>
<comment type="caution">
    <text evidence="1">The sequence shown here is derived from an EMBL/GenBank/DDBJ whole genome shotgun (WGS) entry which is preliminary data.</text>
</comment>
<dbReference type="EMBL" id="MHQC01000039">
    <property type="protein sequence ID" value="OGZ94271.1"/>
    <property type="molecule type" value="Genomic_DNA"/>
</dbReference>
<protein>
    <recommendedName>
        <fullName evidence="3">Uracil-DNA glycosylase-like domain-containing protein</fullName>
    </recommendedName>
</protein>
<accession>A0A1G2K6R9</accession>
<gene>
    <name evidence="1" type="ORF">A2633_05675</name>
</gene>
<evidence type="ECO:0008006" key="3">
    <source>
        <dbReference type="Google" id="ProtNLM"/>
    </source>
</evidence>